<feature type="domain" description="SHSP" evidence="2">
    <location>
        <begin position="115"/>
        <end position="174"/>
    </location>
</feature>
<evidence type="ECO:0000313" key="4">
    <source>
        <dbReference type="Proteomes" id="UP000604825"/>
    </source>
</evidence>
<dbReference type="SUPFAM" id="SSF49764">
    <property type="entry name" value="HSP20-like chaperones"/>
    <property type="match status" value="1"/>
</dbReference>
<keyword evidence="4" id="KW-1185">Reference proteome</keyword>
<dbReference type="InterPro" id="IPR002068">
    <property type="entry name" value="A-crystallin/Hsp20_dom"/>
</dbReference>
<dbReference type="PANTHER" id="PTHR46733:SF2">
    <property type="entry name" value="25.3 KDA HEAT SHOCK PROTEIN, CHLOROPLASTIC-LIKE"/>
    <property type="match status" value="1"/>
</dbReference>
<evidence type="ECO:0000259" key="2">
    <source>
        <dbReference type="Pfam" id="PF00011"/>
    </source>
</evidence>
<evidence type="ECO:0000313" key="3">
    <source>
        <dbReference type="EMBL" id="CAD6223851.1"/>
    </source>
</evidence>
<gene>
    <name evidence="3" type="ORF">NCGR_LOCUS16240</name>
</gene>
<accession>A0A811NER5</accession>
<organism evidence="3 4">
    <name type="scientific">Miscanthus lutarioriparius</name>
    <dbReference type="NCBI Taxonomy" id="422564"/>
    <lineage>
        <taxon>Eukaryota</taxon>
        <taxon>Viridiplantae</taxon>
        <taxon>Streptophyta</taxon>
        <taxon>Embryophyta</taxon>
        <taxon>Tracheophyta</taxon>
        <taxon>Spermatophyta</taxon>
        <taxon>Magnoliopsida</taxon>
        <taxon>Liliopsida</taxon>
        <taxon>Poales</taxon>
        <taxon>Poaceae</taxon>
        <taxon>PACMAD clade</taxon>
        <taxon>Panicoideae</taxon>
        <taxon>Andropogonodae</taxon>
        <taxon>Andropogoneae</taxon>
        <taxon>Saccharinae</taxon>
        <taxon>Miscanthus</taxon>
    </lineage>
</organism>
<evidence type="ECO:0000256" key="1">
    <source>
        <dbReference type="ARBA" id="ARBA00023016"/>
    </source>
</evidence>
<dbReference type="Pfam" id="PF00011">
    <property type="entry name" value="HSP20"/>
    <property type="match status" value="1"/>
</dbReference>
<dbReference type="PANTHER" id="PTHR46733">
    <property type="entry name" value="26.5 KDA HEAT SHOCK PROTEIN, MITOCHONDRIAL"/>
    <property type="match status" value="1"/>
</dbReference>
<protein>
    <recommendedName>
        <fullName evidence="2">SHSP domain-containing protein</fullName>
    </recommendedName>
</protein>
<dbReference type="AlphaFoldDB" id="A0A811NER5"/>
<dbReference type="InterPro" id="IPR008978">
    <property type="entry name" value="HSP20-like_chaperone"/>
</dbReference>
<reference evidence="3" key="1">
    <citation type="submission" date="2020-10" db="EMBL/GenBank/DDBJ databases">
        <authorList>
            <person name="Han B."/>
            <person name="Lu T."/>
            <person name="Zhao Q."/>
            <person name="Huang X."/>
            <person name="Zhao Y."/>
        </authorList>
    </citation>
    <scope>NUCLEOTIDE SEQUENCE</scope>
</reference>
<dbReference type="OrthoDB" id="1431247at2759"/>
<comment type="caution">
    <text evidence="3">The sequence shown here is derived from an EMBL/GenBank/DDBJ whole genome shotgun (WGS) entry which is preliminary data.</text>
</comment>
<dbReference type="InterPro" id="IPR044587">
    <property type="entry name" value="HSP21-like"/>
</dbReference>
<dbReference type="Proteomes" id="UP000604825">
    <property type="component" value="Unassembled WGS sequence"/>
</dbReference>
<keyword evidence="1" id="KW-0346">Stress response</keyword>
<dbReference type="GO" id="GO:0009408">
    <property type="term" value="P:response to heat"/>
    <property type="evidence" value="ECO:0007669"/>
    <property type="project" value="InterPro"/>
</dbReference>
<proteinExistence type="predicted"/>
<sequence>MVCREGVNRTPECQVCRILGWAATGQPCGGRAVGGCAWRWRPSDERRAQAATDLRPGLAGSGVARLCTICQARAAKDDDRAQCAGSWWEHFYQNKASDCAGGDEKQEAATGGGYEEGDGEEAWLAASFGQYGTWVELPENMDMDKIGAEVRDGVLYLTIPKLTAGGEVVNIQVQ</sequence>
<name>A0A811NER5_9POAL</name>
<dbReference type="Gene3D" id="2.60.40.790">
    <property type="match status" value="1"/>
</dbReference>
<dbReference type="EMBL" id="CAJGYO010000004">
    <property type="protein sequence ID" value="CAD6223851.1"/>
    <property type="molecule type" value="Genomic_DNA"/>
</dbReference>